<sequence>MDSRLAMLVREQHLLRGPLSNPWHLDQPAQFSARGWPIIWWLANSPLRGVRVVPFGYTHAPIRWTALAAPPLLQLLAIGTWAAPHCRISICFFCLRTHWQPEHPGPKRAKSLNPPGGYPFAPLSAATTLRVSHCPVDIPSPISTFPPDTPEVIIAPR</sequence>
<dbReference type="AlphaFoldDB" id="A0AA40C3W0"/>
<gene>
    <name evidence="1" type="ORF">B0T14DRAFT_175743</name>
</gene>
<name>A0AA40C3W0_9PEZI</name>
<evidence type="ECO:0000313" key="2">
    <source>
        <dbReference type="Proteomes" id="UP001175000"/>
    </source>
</evidence>
<organism evidence="1 2">
    <name type="scientific">Immersiella caudata</name>
    <dbReference type="NCBI Taxonomy" id="314043"/>
    <lineage>
        <taxon>Eukaryota</taxon>
        <taxon>Fungi</taxon>
        <taxon>Dikarya</taxon>
        <taxon>Ascomycota</taxon>
        <taxon>Pezizomycotina</taxon>
        <taxon>Sordariomycetes</taxon>
        <taxon>Sordariomycetidae</taxon>
        <taxon>Sordariales</taxon>
        <taxon>Lasiosphaeriaceae</taxon>
        <taxon>Immersiella</taxon>
    </lineage>
</organism>
<evidence type="ECO:0000313" key="1">
    <source>
        <dbReference type="EMBL" id="KAK0623393.1"/>
    </source>
</evidence>
<dbReference type="Proteomes" id="UP001175000">
    <property type="component" value="Unassembled WGS sequence"/>
</dbReference>
<accession>A0AA40C3W0</accession>
<keyword evidence="2" id="KW-1185">Reference proteome</keyword>
<dbReference type="EMBL" id="JAULSU010000003">
    <property type="protein sequence ID" value="KAK0623393.1"/>
    <property type="molecule type" value="Genomic_DNA"/>
</dbReference>
<comment type="caution">
    <text evidence="1">The sequence shown here is derived from an EMBL/GenBank/DDBJ whole genome shotgun (WGS) entry which is preliminary data.</text>
</comment>
<reference evidence="1" key="1">
    <citation type="submission" date="2023-06" db="EMBL/GenBank/DDBJ databases">
        <title>Genome-scale phylogeny and comparative genomics of the fungal order Sordariales.</title>
        <authorList>
            <consortium name="Lawrence Berkeley National Laboratory"/>
            <person name="Hensen N."/>
            <person name="Bonometti L."/>
            <person name="Westerberg I."/>
            <person name="Brannstrom I.O."/>
            <person name="Guillou S."/>
            <person name="Cros-Aarteil S."/>
            <person name="Calhoun S."/>
            <person name="Haridas S."/>
            <person name="Kuo A."/>
            <person name="Mondo S."/>
            <person name="Pangilinan J."/>
            <person name="Riley R."/>
            <person name="Labutti K."/>
            <person name="Andreopoulos B."/>
            <person name="Lipzen A."/>
            <person name="Chen C."/>
            <person name="Yanf M."/>
            <person name="Daum C."/>
            <person name="Ng V."/>
            <person name="Clum A."/>
            <person name="Steindorff A."/>
            <person name="Ohm R."/>
            <person name="Martin F."/>
            <person name="Silar P."/>
            <person name="Natvig D."/>
            <person name="Lalanne C."/>
            <person name="Gautier V."/>
            <person name="Ament-Velasquez S.L."/>
            <person name="Kruys A."/>
            <person name="Hutchinson M.I."/>
            <person name="Powell A.J."/>
            <person name="Barry K."/>
            <person name="Miller A.N."/>
            <person name="Grigoriev I.V."/>
            <person name="Debuchy R."/>
            <person name="Gladieux P."/>
            <person name="Thoren M.H."/>
            <person name="Johannesson H."/>
        </authorList>
    </citation>
    <scope>NUCLEOTIDE SEQUENCE</scope>
    <source>
        <strain evidence="1">CBS 606.72</strain>
    </source>
</reference>
<protein>
    <submittedName>
        <fullName evidence="1">Uncharacterized protein</fullName>
    </submittedName>
</protein>
<proteinExistence type="predicted"/>